<dbReference type="InterPro" id="IPR046537">
    <property type="entry name" value="DUF6602"/>
</dbReference>
<organism evidence="2 3">
    <name type="scientific">Planotetraspora mira</name>
    <dbReference type="NCBI Taxonomy" id="58121"/>
    <lineage>
        <taxon>Bacteria</taxon>
        <taxon>Bacillati</taxon>
        <taxon>Actinomycetota</taxon>
        <taxon>Actinomycetes</taxon>
        <taxon>Streptosporangiales</taxon>
        <taxon>Streptosporangiaceae</taxon>
        <taxon>Planotetraspora</taxon>
    </lineage>
</organism>
<gene>
    <name evidence="2" type="ORF">Pmi06nite_32850</name>
</gene>
<dbReference type="RefSeq" id="WP_203953805.1">
    <property type="nucleotide sequence ID" value="NZ_BOOO01000016.1"/>
</dbReference>
<dbReference type="Pfam" id="PF20247">
    <property type="entry name" value="DUF6602"/>
    <property type="match status" value="1"/>
</dbReference>
<evidence type="ECO:0000259" key="1">
    <source>
        <dbReference type="Pfam" id="PF20247"/>
    </source>
</evidence>
<evidence type="ECO:0000313" key="3">
    <source>
        <dbReference type="Proteomes" id="UP000650628"/>
    </source>
</evidence>
<proteinExistence type="predicted"/>
<reference evidence="2 3" key="1">
    <citation type="submission" date="2021-01" db="EMBL/GenBank/DDBJ databases">
        <title>Whole genome shotgun sequence of Planotetraspora mira NBRC 15435.</title>
        <authorList>
            <person name="Komaki H."/>
            <person name="Tamura T."/>
        </authorList>
    </citation>
    <scope>NUCLEOTIDE SEQUENCE [LARGE SCALE GENOMIC DNA]</scope>
    <source>
        <strain evidence="2 3">NBRC 15435</strain>
    </source>
</reference>
<evidence type="ECO:0000313" key="2">
    <source>
        <dbReference type="EMBL" id="GII29843.1"/>
    </source>
</evidence>
<accession>A0A8J3TML1</accession>
<name>A0A8J3TML1_9ACTN</name>
<protein>
    <recommendedName>
        <fullName evidence="1">DUF6602 domain-containing protein</fullName>
    </recommendedName>
</protein>
<dbReference type="AlphaFoldDB" id="A0A8J3TML1"/>
<comment type="caution">
    <text evidence="2">The sequence shown here is derived from an EMBL/GenBank/DDBJ whole genome shotgun (WGS) entry which is preliminary data.</text>
</comment>
<dbReference type="CDD" id="cd21173">
    <property type="entry name" value="NucC-like"/>
    <property type="match status" value="1"/>
</dbReference>
<sequence length="284" mass="31379">MNIVEQYWSGVARRLQEEVGTFNRLIGHMGEQGRANELSLVQLLERLLPKRYGVGSGMIIDAEGSMSAQTDIIVYDAADEPAIMAQTTQVLFPIESVELAIEVKTTLDGEELEDFSKKKEKLNRLVSHRGTSPPAFALLAYQAQLPPTIAKSVRTISDRLRPDVFCVVTPGILGGRKRFLEGGDSADYKMGLVPLHARNSEGERVPGSWERPTNEERSVALRESIAYPATRLSARQEDRIIGEPGRALLIYSAALLRILSSGKSLGEPSLTHYLRPPAQELEEL</sequence>
<dbReference type="Proteomes" id="UP000650628">
    <property type="component" value="Unassembled WGS sequence"/>
</dbReference>
<dbReference type="EMBL" id="BOOO01000016">
    <property type="protein sequence ID" value="GII29843.1"/>
    <property type="molecule type" value="Genomic_DNA"/>
</dbReference>
<feature type="domain" description="DUF6602" evidence="1">
    <location>
        <begin position="26"/>
        <end position="125"/>
    </location>
</feature>
<keyword evidence="3" id="KW-1185">Reference proteome</keyword>